<evidence type="ECO:0008006" key="3">
    <source>
        <dbReference type="Google" id="ProtNLM"/>
    </source>
</evidence>
<dbReference type="OrthoDB" id="5470224at2"/>
<dbReference type="Proteomes" id="UP000482487">
    <property type="component" value="Unassembled WGS sequence"/>
</dbReference>
<dbReference type="SUPFAM" id="SSF53448">
    <property type="entry name" value="Nucleotide-diphospho-sugar transferases"/>
    <property type="match status" value="1"/>
</dbReference>
<sequence>MAAAVVILHYGDPATTRRLQEQLQASDPDRDVLILDNAAPQPYPDAWVRLETNIYWAGALAYAAQAARDMGRTHLWFLNNDVTFVSRPPHLSRALGRLAKLEATLGPVGLFSPAFVKSPYHPQMVARPGGQYRLVRVMDGVAPLLRLEALESLGGLDYADNPFGYGVDLILSSRLHEAGWKLVVDHQVVLNHRHHTTARSVPGFLDVAARAEAAYLAKRLGPQFRQRIADWQAWSVEADRL</sequence>
<protein>
    <recommendedName>
        <fullName evidence="3">Glycosyltransferase</fullName>
    </recommendedName>
</protein>
<accession>A0A7C9IVR8</accession>
<keyword evidence="2" id="KW-1185">Reference proteome</keyword>
<organism evidence="1 2">
    <name type="scientific">Solidesulfovibrio aerotolerans</name>
    <dbReference type="NCBI Taxonomy" id="295255"/>
    <lineage>
        <taxon>Bacteria</taxon>
        <taxon>Pseudomonadati</taxon>
        <taxon>Thermodesulfobacteriota</taxon>
        <taxon>Desulfovibrionia</taxon>
        <taxon>Desulfovibrionales</taxon>
        <taxon>Desulfovibrionaceae</taxon>
        <taxon>Solidesulfovibrio</taxon>
    </lineage>
</organism>
<name>A0A7C9IVR8_9BACT</name>
<proteinExistence type="predicted"/>
<evidence type="ECO:0000313" key="1">
    <source>
        <dbReference type="EMBL" id="MYL84163.1"/>
    </source>
</evidence>
<comment type="caution">
    <text evidence="1">The sequence shown here is derived from an EMBL/GenBank/DDBJ whole genome shotgun (WGS) entry which is preliminary data.</text>
</comment>
<evidence type="ECO:0000313" key="2">
    <source>
        <dbReference type="Proteomes" id="UP000482487"/>
    </source>
</evidence>
<dbReference type="InterPro" id="IPR029044">
    <property type="entry name" value="Nucleotide-diphossugar_trans"/>
</dbReference>
<reference evidence="1 2" key="1">
    <citation type="submission" date="2020-01" db="EMBL/GenBank/DDBJ databases">
        <title>Genome sequence of Desulfovibrio aerotolerans DSM 16695(T).</title>
        <authorList>
            <person name="Karnachuk O."/>
            <person name="Avakyan M."/>
            <person name="Mardanov A."/>
            <person name="Kadnikov V."/>
            <person name="Ravin N."/>
        </authorList>
    </citation>
    <scope>NUCLEOTIDE SEQUENCE [LARGE SCALE GENOMIC DNA]</scope>
    <source>
        <strain evidence="1 2">DSM 16695</strain>
    </source>
</reference>
<dbReference type="EMBL" id="WVUD01000026">
    <property type="protein sequence ID" value="MYL84163.1"/>
    <property type="molecule type" value="Genomic_DNA"/>
</dbReference>
<gene>
    <name evidence="1" type="ORF">GTA51_13605</name>
</gene>
<dbReference type="AlphaFoldDB" id="A0A7C9IVR8"/>
<dbReference type="Gene3D" id="3.90.550.10">
    <property type="entry name" value="Spore Coat Polysaccharide Biosynthesis Protein SpsA, Chain A"/>
    <property type="match status" value="1"/>
</dbReference>